<dbReference type="AlphaFoldDB" id="A0A813KJR8"/>
<feature type="transmembrane region" description="Helical" evidence="1">
    <location>
        <begin position="82"/>
        <end position="106"/>
    </location>
</feature>
<dbReference type="Proteomes" id="UP000626109">
    <property type="component" value="Unassembled WGS sequence"/>
</dbReference>
<gene>
    <name evidence="2" type="ORF">PGLA2088_LOCUS35213</name>
</gene>
<sequence length="110" mass="12262">MATKNWQSVQCINVFRFLALPSYGVRPYCTLGGVLYCDPRCRCCPLSLLFYCVAVVVVVGGPLVRLLACSLARLLAFWPVQFVRASALLTAAYRYVFSLYVAALLFRSPL</sequence>
<evidence type="ECO:0000256" key="1">
    <source>
        <dbReference type="SAM" id="Phobius"/>
    </source>
</evidence>
<keyword evidence="1" id="KW-1133">Transmembrane helix</keyword>
<feature type="transmembrane region" description="Helical" evidence="1">
    <location>
        <begin position="48"/>
        <end position="76"/>
    </location>
</feature>
<reference evidence="2" key="1">
    <citation type="submission" date="2021-02" db="EMBL/GenBank/DDBJ databases">
        <authorList>
            <person name="Dougan E. K."/>
            <person name="Rhodes N."/>
            <person name="Thang M."/>
            <person name="Chan C."/>
        </authorList>
    </citation>
    <scope>NUCLEOTIDE SEQUENCE</scope>
</reference>
<evidence type="ECO:0000313" key="2">
    <source>
        <dbReference type="EMBL" id="CAE8708993.1"/>
    </source>
</evidence>
<evidence type="ECO:0000313" key="3">
    <source>
        <dbReference type="Proteomes" id="UP000626109"/>
    </source>
</evidence>
<keyword evidence="1" id="KW-0812">Transmembrane</keyword>
<dbReference type="EMBL" id="CAJNNW010031772">
    <property type="protein sequence ID" value="CAE8708993.1"/>
    <property type="molecule type" value="Genomic_DNA"/>
</dbReference>
<organism evidence="2 3">
    <name type="scientific">Polarella glacialis</name>
    <name type="common">Dinoflagellate</name>
    <dbReference type="NCBI Taxonomy" id="89957"/>
    <lineage>
        <taxon>Eukaryota</taxon>
        <taxon>Sar</taxon>
        <taxon>Alveolata</taxon>
        <taxon>Dinophyceae</taxon>
        <taxon>Suessiales</taxon>
        <taxon>Suessiaceae</taxon>
        <taxon>Polarella</taxon>
    </lineage>
</organism>
<proteinExistence type="predicted"/>
<accession>A0A813KJR8</accession>
<protein>
    <submittedName>
        <fullName evidence="2">Uncharacterized protein</fullName>
    </submittedName>
</protein>
<keyword evidence="1" id="KW-0472">Membrane</keyword>
<name>A0A813KJR8_POLGL</name>
<comment type="caution">
    <text evidence="2">The sequence shown here is derived from an EMBL/GenBank/DDBJ whole genome shotgun (WGS) entry which is preliminary data.</text>
</comment>